<dbReference type="OrthoDB" id="547483at2759"/>
<dbReference type="GO" id="GO:0005884">
    <property type="term" value="C:actin filament"/>
    <property type="evidence" value="ECO:0007669"/>
    <property type="project" value="TreeGrafter"/>
</dbReference>
<feature type="compositionally biased region" description="Low complexity" evidence="1">
    <location>
        <begin position="160"/>
        <end position="183"/>
    </location>
</feature>
<feature type="non-terminal residue" evidence="2">
    <location>
        <position position="1"/>
    </location>
</feature>
<dbReference type="Proteomes" id="UP000236333">
    <property type="component" value="Unassembled WGS sequence"/>
</dbReference>
<evidence type="ECO:0000256" key="1">
    <source>
        <dbReference type="SAM" id="MobiDB-lite"/>
    </source>
</evidence>
<dbReference type="GO" id="GO:0030048">
    <property type="term" value="P:actin filament-based movement"/>
    <property type="evidence" value="ECO:0007669"/>
    <property type="project" value="TreeGrafter"/>
</dbReference>
<accession>A0A2J7ZLK5</accession>
<proteinExistence type="predicted"/>
<keyword evidence="3" id="KW-1185">Reference proteome</keyword>
<organism evidence="2 3">
    <name type="scientific">Tetrabaena socialis</name>
    <dbReference type="NCBI Taxonomy" id="47790"/>
    <lineage>
        <taxon>Eukaryota</taxon>
        <taxon>Viridiplantae</taxon>
        <taxon>Chlorophyta</taxon>
        <taxon>core chlorophytes</taxon>
        <taxon>Chlorophyceae</taxon>
        <taxon>CS clade</taxon>
        <taxon>Chlamydomonadales</taxon>
        <taxon>Tetrabaenaceae</taxon>
        <taxon>Tetrabaena</taxon>
    </lineage>
</organism>
<gene>
    <name evidence="2" type="ORF">TSOC_012977</name>
</gene>
<protein>
    <submittedName>
        <fullName evidence="2">Uncharacterized protein</fullName>
    </submittedName>
</protein>
<evidence type="ECO:0000313" key="2">
    <source>
        <dbReference type="EMBL" id="PNH01143.1"/>
    </source>
</evidence>
<name>A0A2J7ZLK5_9CHLO</name>
<dbReference type="AlphaFoldDB" id="A0A2J7ZLK5"/>
<feature type="compositionally biased region" description="Polar residues" evidence="1">
    <location>
        <begin position="539"/>
        <end position="564"/>
    </location>
</feature>
<dbReference type="EMBL" id="PGGS01001001">
    <property type="protein sequence ID" value="PNH01143.1"/>
    <property type="molecule type" value="Genomic_DNA"/>
</dbReference>
<feature type="region of interest" description="Disordered" evidence="1">
    <location>
        <begin position="142"/>
        <end position="199"/>
    </location>
</feature>
<sequence length="655" mass="69139">LRGGGAGGGGGGGGAGGGPLAVRELTNAMWALGAVRHTRHPVFWELIDALTPHLQAPAPAGPGGGGGGRAGGGGGGAVNAQDLANAVWALARGGVEPESGVLRLAEGAVLRVLPELRAQHVASLLWSFSVLRYQQQPLQLQVPPEEGGQLPHAPPHHQQQRQQQQQQPWQQQQQQQQSRQQQPGSGGAGGGGGRAGWDPRGPRGLYQLLALRAAQLHVVRDEDEGIVAQVVWALVREKVASPQLMAAAAQRLAAGAERLSLREAAMVASAYRDVAQCAPIRLGLPADAGRRAAPSPRLVQRQLNPSMAGTAKDLKRRFDGVSEATTGAVGDNRALKKARAEQRPQEVVNGFRPSAPPKPRAAYYAPVGAAHPAHTSNVAPSSWPSFTVPRTSTLEQPLPRNMPGATSSSSWAHHPGYAPYGAPAMPHPPYAPSPYYSEYAPGPAYYEPYHHVHGSYGQPAMAFQPGCAPQPYATNQGAEQRYMQASSAPGAAYYEQCCGCPDCTYGAWYDATYPAYWPGYPPMMPQYVGNAAHGPYSSAHMQAQTTPPAESRASSNGAPTQVRTNPPFVSAKPPPVQSTVAHSMVTAYDDYDGILPGLATLTYALEAEEGQDDECWHAGWEESQPVPASFPPTEPASQDDDCAAVDAWLDSVLSS</sequence>
<feature type="compositionally biased region" description="Gly residues" evidence="1">
    <location>
        <begin position="184"/>
        <end position="195"/>
    </location>
</feature>
<evidence type="ECO:0000313" key="3">
    <source>
        <dbReference type="Proteomes" id="UP000236333"/>
    </source>
</evidence>
<feature type="compositionally biased region" description="Low complexity" evidence="1">
    <location>
        <begin position="142"/>
        <end position="153"/>
    </location>
</feature>
<feature type="region of interest" description="Disordered" evidence="1">
    <location>
        <begin position="55"/>
        <end position="74"/>
    </location>
</feature>
<dbReference type="InterPro" id="IPR053099">
    <property type="entry name" value="WAS/WASL-interacting_domain"/>
</dbReference>
<feature type="region of interest" description="Disordered" evidence="1">
    <location>
        <begin position="334"/>
        <end position="354"/>
    </location>
</feature>
<feature type="region of interest" description="Disordered" evidence="1">
    <location>
        <begin position="538"/>
        <end position="575"/>
    </location>
</feature>
<dbReference type="PANTHER" id="PTHR48226:SF1">
    <property type="entry name" value="WAS_WASL-INTERACTING PROTEIN FAMILY MEMBER 1"/>
    <property type="match status" value="1"/>
</dbReference>
<feature type="compositionally biased region" description="Gly residues" evidence="1">
    <location>
        <begin position="61"/>
        <end position="74"/>
    </location>
</feature>
<feature type="region of interest" description="Disordered" evidence="1">
    <location>
        <begin position="621"/>
        <end position="640"/>
    </location>
</feature>
<reference evidence="2 3" key="1">
    <citation type="journal article" date="2017" name="Mol. Biol. Evol.">
        <title>The 4-celled Tetrabaena socialis nuclear genome reveals the essential components for genetic control of cell number at the origin of multicellularity in the volvocine lineage.</title>
        <authorList>
            <person name="Featherston J."/>
            <person name="Arakaki Y."/>
            <person name="Hanschen E.R."/>
            <person name="Ferris P.J."/>
            <person name="Michod R.E."/>
            <person name="Olson B.J.S.C."/>
            <person name="Nozaki H."/>
            <person name="Durand P.M."/>
        </authorList>
    </citation>
    <scope>NUCLEOTIDE SEQUENCE [LARGE SCALE GENOMIC DNA]</scope>
    <source>
        <strain evidence="2 3">NIES-571</strain>
    </source>
</reference>
<dbReference type="PANTHER" id="PTHR48226">
    <property type="entry name" value="OS06G0326200 PROTEIN"/>
    <property type="match status" value="1"/>
</dbReference>
<comment type="caution">
    <text evidence="2">The sequence shown here is derived from an EMBL/GenBank/DDBJ whole genome shotgun (WGS) entry which is preliminary data.</text>
</comment>